<proteinExistence type="predicted"/>
<evidence type="ECO:0000313" key="2">
    <source>
        <dbReference type="EMBL" id="CAD7232744.1"/>
    </source>
</evidence>
<dbReference type="InterPro" id="IPR005135">
    <property type="entry name" value="Endo/exonuclease/phosphatase"/>
</dbReference>
<gene>
    <name evidence="2" type="ORF">CTOB1V02_LOCUS10572</name>
</gene>
<dbReference type="AlphaFoldDB" id="A0A7R8ZSH1"/>
<feature type="non-terminal residue" evidence="2">
    <location>
        <position position="1"/>
    </location>
</feature>
<dbReference type="SUPFAM" id="SSF56219">
    <property type="entry name" value="DNase I-like"/>
    <property type="match status" value="1"/>
</dbReference>
<organism evidence="2">
    <name type="scientific">Cyprideis torosa</name>
    <dbReference type="NCBI Taxonomy" id="163714"/>
    <lineage>
        <taxon>Eukaryota</taxon>
        <taxon>Metazoa</taxon>
        <taxon>Ecdysozoa</taxon>
        <taxon>Arthropoda</taxon>
        <taxon>Crustacea</taxon>
        <taxon>Oligostraca</taxon>
        <taxon>Ostracoda</taxon>
        <taxon>Podocopa</taxon>
        <taxon>Podocopida</taxon>
        <taxon>Cytherocopina</taxon>
        <taxon>Cytheroidea</taxon>
        <taxon>Cytherideidae</taxon>
        <taxon>Cyprideis</taxon>
    </lineage>
</organism>
<accession>A0A7R8ZSH1</accession>
<dbReference type="EMBL" id="OB665075">
    <property type="protein sequence ID" value="CAD7232744.1"/>
    <property type="molecule type" value="Genomic_DNA"/>
</dbReference>
<feature type="domain" description="Endonuclease/exonuclease/phosphatase" evidence="1">
    <location>
        <begin position="159"/>
        <end position="254"/>
    </location>
</feature>
<dbReference type="InterPro" id="IPR036691">
    <property type="entry name" value="Endo/exonu/phosph_ase_sf"/>
</dbReference>
<evidence type="ECO:0000259" key="1">
    <source>
        <dbReference type="Pfam" id="PF03372"/>
    </source>
</evidence>
<name>A0A7R8ZSH1_9CRUS</name>
<sequence>MMGTSATNEYAALYYLLGGAVLVFLVPVIFVVYKRIVKPKRAAHHHHHHHQKQFKNPSFYTGKPIDVEYLADHQISDAPMYKAAQEDEEQKLLRNRPHFFSTSLKPSPSFPCASSLSLPSSPSEALLTAGAASIGRGSPPALSTVSISFAYIIGCYYTPDMDFDDILLDLSQAINAAPQGIPIIIGGDFNLNPQSTGFGQLVTFLRSHDLSTISDTSIPTFFGPKSASRLDYIFCSRSIASPEEFVMSPTASDHSSLVLKCKLPKFRRAPCSAVPSKVTIDFDRCVRLLESVGDVSSDILPQVIDDIFARSTTSKRPRKSPGRKHWFDALAFDLRKKCQTLHILSKRDPSFLQEFHLTRTAYHRHLRFLKKEDSIKKVSNLIDDAKSPNTSDKHICLLFSPQEKRSALSYQTTERLFGNVT</sequence>
<dbReference type="Pfam" id="PF03372">
    <property type="entry name" value="Exo_endo_phos"/>
    <property type="match status" value="1"/>
</dbReference>
<reference evidence="2" key="1">
    <citation type="submission" date="2020-11" db="EMBL/GenBank/DDBJ databases">
        <authorList>
            <person name="Tran Van P."/>
        </authorList>
    </citation>
    <scope>NUCLEOTIDE SEQUENCE</scope>
</reference>
<dbReference type="GO" id="GO:0003824">
    <property type="term" value="F:catalytic activity"/>
    <property type="evidence" value="ECO:0007669"/>
    <property type="project" value="InterPro"/>
</dbReference>
<protein>
    <recommendedName>
        <fullName evidence="1">Endonuclease/exonuclease/phosphatase domain-containing protein</fullName>
    </recommendedName>
</protein>
<dbReference type="Gene3D" id="3.60.10.10">
    <property type="entry name" value="Endonuclease/exonuclease/phosphatase"/>
    <property type="match status" value="1"/>
</dbReference>